<dbReference type="Proteomes" id="UP000742786">
    <property type="component" value="Unassembled WGS sequence"/>
</dbReference>
<reference evidence="4" key="1">
    <citation type="submission" date="2021-04" db="EMBL/GenBank/DDBJ databases">
        <authorList>
            <person name="Hornung B."/>
        </authorList>
    </citation>
    <scope>NUCLEOTIDE SEQUENCE</scope>
    <source>
        <strain evidence="4">G5G6</strain>
    </source>
</reference>
<dbReference type="Pfam" id="PF17788">
    <property type="entry name" value="HypF_C"/>
    <property type="match status" value="1"/>
</dbReference>
<dbReference type="GO" id="GO:0016743">
    <property type="term" value="F:carboxyl- or carbamoyltransferase activity"/>
    <property type="evidence" value="ECO:0007669"/>
    <property type="project" value="TreeGrafter"/>
</dbReference>
<dbReference type="Gene3D" id="3.30.420.360">
    <property type="match status" value="1"/>
</dbReference>
<comment type="caution">
    <text evidence="4">The sequence shown here is derived from an EMBL/GenBank/DDBJ whole genome shotgun (WGS) entry which is preliminary data.</text>
</comment>
<dbReference type="InterPro" id="IPR051060">
    <property type="entry name" value="Carbamoyltrans_HypF-like"/>
</dbReference>
<comment type="similarity">
    <text evidence="1">Belongs to the carbamoyltransferase HypF family.</text>
</comment>
<protein>
    <submittedName>
        <fullName evidence="4">Hydrogenase maturation protein HypF</fullName>
    </submittedName>
</protein>
<feature type="domain" description="HypF Kae1-like" evidence="2">
    <location>
        <begin position="21"/>
        <end position="124"/>
    </location>
</feature>
<evidence type="ECO:0000256" key="1">
    <source>
        <dbReference type="ARBA" id="ARBA00008097"/>
    </source>
</evidence>
<name>A0A916N983_9PROT</name>
<feature type="domain" description="Carbamoyltransferase Kae1-like" evidence="3">
    <location>
        <begin position="133"/>
        <end position="375"/>
    </location>
</feature>
<dbReference type="Gene3D" id="3.30.420.40">
    <property type="match status" value="1"/>
</dbReference>
<dbReference type="PANTHER" id="PTHR42959:SF1">
    <property type="entry name" value="CARBAMOYLTRANSFERASE HYPF"/>
    <property type="match status" value="1"/>
</dbReference>
<dbReference type="PANTHER" id="PTHR42959">
    <property type="entry name" value="CARBAMOYLTRANSFERASE"/>
    <property type="match status" value="1"/>
</dbReference>
<dbReference type="InterPro" id="IPR055128">
    <property type="entry name" value="HypF_C_2"/>
</dbReference>
<dbReference type="Pfam" id="PF22521">
    <property type="entry name" value="HypF_C_2"/>
    <property type="match status" value="1"/>
</dbReference>
<keyword evidence="5" id="KW-1185">Reference proteome</keyword>
<accession>A0A916N983</accession>
<dbReference type="InterPro" id="IPR041440">
    <property type="entry name" value="HypF_C"/>
</dbReference>
<evidence type="ECO:0000259" key="2">
    <source>
        <dbReference type="Pfam" id="PF17788"/>
    </source>
</evidence>
<dbReference type="AlphaFoldDB" id="A0A916N983"/>
<proteinExistence type="inferred from homology"/>
<dbReference type="RefSeq" id="WP_246590905.1">
    <property type="nucleotide sequence ID" value="NZ_CAJQUM010000001.1"/>
</dbReference>
<dbReference type="EMBL" id="CAJQUM010000001">
    <property type="protein sequence ID" value="CAG4883570.1"/>
    <property type="molecule type" value="Genomic_DNA"/>
</dbReference>
<gene>
    <name evidence="4" type="ORF">GTOL_11453</name>
</gene>
<evidence type="ECO:0000259" key="3">
    <source>
        <dbReference type="Pfam" id="PF22521"/>
    </source>
</evidence>
<dbReference type="GO" id="GO:0008270">
    <property type="term" value="F:zinc ion binding"/>
    <property type="evidence" value="ECO:0007669"/>
    <property type="project" value="TreeGrafter"/>
</dbReference>
<dbReference type="GO" id="GO:0051604">
    <property type="term" value="P:protein maturation"/>
    <property type="evidence" value="ECO:0007669"/>
    <property type="project" value="TreeGrafter"/>
</dbReference>
<evidence type="ECO:0000313" key="5">
    <source>
        <dbReference type="Proteomes" id="UP000742786"/>
    </source>
</evidence>
<organism evidence="4 5">
    <name type="scientific">Georgfuchsia toluolica</name>
    <dbReference type="NCBI Taxonomy" id="424218"/>
    <lineage>
        <taxon>Bacteria</taxon>
        <taxon>Pseudomonadati</taxon>
        <taxon>Pseudomonadota</taxon>
        <taxon>Betaproteobacteria</taxon>
        <taxon>Nitrosomonadales</taxon>
        <taxon>Sterolibacteriaceae</taxon>
        <taxon>Georgfuchsia</taxon>
    </lineage>
</organism>
<sequence>MGAVMPPPACVEHRLSTYSDGPPVLGCGAWFKNTLCVIRNGEAYVSRSVGNLDNAAACLAHENAARELLDWLAGVGNVPPAAIGHDLHPNFHSTRFALDLAQKLGIRAFAVQHHHAHIAALCAEHGVRQPVLGLALDGVGLGSDGTAWGGELLRVDGADFERRGHLRPLRLPGGDCAAREPWRMAASLLCDMGRSAEIATRFAAQPAAAELAQMIERDVNCPPTTSMGRVFDVAAGLLGLCPVMRFDAEAALALEQAATGYITRHGLPAPLAEGWRIDGGVLDLLPLFAVLADLKGIDHAGHGAALFHATLVAALDDWTGQIAALSGIRIVALGGGCFFNRLLSAGLRERLQRRGFTVLEASQPGPGDTAIALGQAWVVQRILEEL</sequence>
<evidence type="ECO:0000313" key="4">
    <source>
        <dbReference type="EMBL" id="CAG4883570.1"/>
    </source>
</evidence>